<dbReference type="InterPro" id="IPR036411">
    <property type="entry name" value="TorD-like_sf"/>
</dbReference>
<dbReference type="Proteomes" id="UP000003165">
    <property type="component" value="Unassembled WGS sequence"/>
</dbReference>
<dbReference type="RefSeq" id="WP_008953536.1">
    <property type="nucleotide sequence ID" value="NZ_ACIS01000004.1"/>
</dbReference>
<dbReference type="GO" id="GO:0016530">
    <property type="term" value="F:metallochaperone activity"/>
    <property type="evidence" value="ECO:0007669"/>
    <property type="project" value="TreeGrafter"/>
</dbReference>
<evidence type="ECO:0000313" key="2">
    <source>
        <dbReference type="EMBL" id="EEG08756.1"/>
    </source>
</evidence>
<dbReference type="PANTHER" id="PTHR43680:SF2">
    <property type="entry name" value="NITRATE REDUCTASE MOLYBDENUM COFACTOR ASSEMBLY CHAPERONE NARJ"/>
    <property type="match status" value="1"/>
</dbReference>
<protein>
    <submittedName>
        <fullName evidence="2">Nitrate reductase molybdenum cofactor assembly chaperone</fullName>
    </submittedName>
</protein>
<dbReference type="InterPro" id="IPR020945">
    <property type="entry name" value="DMSO/NO3_reduct_chaperone"/>
</dbReference>
<dbReference type="Gene3D" id="1.10.3480.10">
    <property type="entry name" value="TorD-like"/>
    <property type="match status" value="1"/>
</dbReference>
<dbReference type="Pfam" id="PF02613">
    <property type="entry name" value="Nitrate_red_del"/>
    <property type="match status" value="1"/>
</dbReference>
<dbReference type="SUPFAM" id="SSF89155">
    <property type="entry name" value="TorD-like"/>
    <property type="match status" value="1"/>
</dbReference>
<dbReference type="eggNOG" id="COG2180">
    <property type="taxonomic scope" value="Bacteria"/>
</dbReference>
<dbReference type="InterPro" id="IPR003765">
    <property type="entry name" value="NO3_reductase_chaperone_NarJ"/>
</dbReference>
<keyword evidence="1" id="KW-0534">Nitrate assimilation</keyword>
<dbReference type="AlphaFoldDB" id="B9Z2F3"/>
<sequence>MITDTPRELHALGALLTYPGPALLAALPEIGELLTPLVRRLPAESGERLRRLIEALQAGEPLSLEEDYVALFDRGRRTSLYLFEHVHGESRDRGPAMVDLHLAYARAGLSLVEGELPDYLPAVLEFLSRRPLSEANATLTDCADVLRKLGQALIEKGSLYAAVPDVLLLGIRQPGLDWSCLTVQEEENLDADWESPPAFGDDASCVHKPATATVRFMPRPPR</sequence>
<gene>
    <name evidence="2" type="ORF">FuraDRAFT_1516</name>
</gene>
<dbReference type="GO" id="GO:0051082">
    <property type="term" value="F:unfolded protein binding"/>
    <property type="evidence" value="ECO:0007669"/>
    <property type="project" value="InterPro"/>
</dbReference>
<keyword evidence="3" id="KW-1185">Reference proteome</keyword>
<dbReference type="PANTHER" id="PTHR43680">
    <property type="entry name" value="NITRATE REDUCTASE MOLYBDENUM COFACTOR ASSEMBLY CHAPERONE"/>
    <property type="match status" value="1"/>
</dbReference>
<comment type="caution">
    <text evidence="2">The sequence shown here is derived from an EMBL/GenBank/DDBJ whole genome shotgun (WGS) entry which is preliminary data.</text>
</comment>
<dbReference type="NCBIfam" id="TIGR00684">
    <property type="entry name" value="narJ"/>
    <property type="match status" value="1"/>
</dbReference>
<evidence type="ECO:0000256" key="1">
    <source>
        <dbReference type="ARBA" id="ARBA00023063"/>
    </source>
</evidence>
<name>B9Z2F3_9NEIS</name>
<accession>B9Z2F3</accession>
<reference evidence="2 3" key="1">
    <citation type="submission" date="2009-02" db="EMBL/GenBank/DDBJ databases">
        <title>Sequencing of the draft genome and assembly of Lutiella nitroferrum 2002.</title>
        <authorList>
            <consortium name="US DOE Joint Genome Institute (JGI-PGF)"/>
            <person name="Lucas S."/>
            <person name="Copeland A."/>
            <person name="Lapidus A."/>
            <person name="Glavina del Rio T."/>
            <person name="Tice H."/>
            <person name="Bruce D."/>
            <person name="Goodwin L."/>
            <person name="Pitluck S."/>
            <person name="Larimer F."/>
            <person name="Land M.L."/>
            <person name="Hauser L."/>
            <person name="Coates J.D."/>
        </authorList>
    </citation>
    <scope>NUCLEOTIDE SEQUENCE [LARGE SCALE GENOMIC DNA]</scope>
    <source>
        <strain evidence="2 3">2002</strain>
    </source>
</reference>
<proteinExistence type="predicted"/>
<dbReference type="GO" id="GO:0051131">
    <property type="term" value="P:chaperone-mediated protein complex assembly"/>
    <property type="evidence" value="ECO:0007669"/>
    <property type="project" value="InterPro"/>
</dbReference>
<evidence type="ECO:0000313" key="3">
    <source>
        <dbReference type="Proteomes" id="UP000003165"/>
    </source>
</evidence>
<dbReference type="EMBL" id="ACIS01000004">
    <property type="protein sequence ID" value="EEG08756.1"/>
    <property type="molecule type" value="Genomic_DNA"/>
</dbReference>
<dbReference type="GO" id="GO:0042128">
    <property type="term" value="P:nitrate assimilation"/>
    <property type="evidence" value="ECO:0007669"/>
    <property type="project" value="UniProtKB-KW"/>
</dbReference>
<organism evidence="2 3">
    <name type="scientific">Pseudogulbenkiania ferrooxidans 2002</name>
    <dbReference type="NCBI Taxonomy" id="279714"/>
    <lineage>
        <taxon>Bacteria</taxon>
        <taxon>Pseudomonadati</taxon>
        <taxon>Pseudomonadota</taxon>
        <taxon>Betaproteobacteria</taxon>
        <taxon>Neisseriales</taxon>
        <taxon>Chromobacteriaceae</taxon>
        <taxon>Pseudogulbenkiania</taxon>
    </lineage>
</organism>